<organism evidence="1 2">
    <name type="scientific">Giardia duodenalis assemblage B</name>
    <dbReference type="NCBI Taxonomy" id="1394984"/>
    <lineage>
        <taxon>Eukaryota</taxon>
        <taxon>Metamonada</taxon>
        <taxon>Diplomonadida</taxon>
        <taxon>Hexamitidae</taxon>
        <taxon>Giardiinae</taxon>
        <taxon>Giardia</taxon>
    </lineage>
</organism>
<gene>
    <name evidence="1" type="ORF">QR46_2598</name>
</gene>
<protein>
    <submittedName>
        <fullName evidence="1">Apoptosis inhibitor 1</fullName>
    </submittedName>
</protein>
<reference evidence="1 2" key="1">
    <citation type="journal article" date="2015" name="Mol. Biochem. Parasitol.">
        <title>Identification of polymorphic genes for use in assemblage B genotyping assays through comparative genomics of multiple assemblage B Giardia duodenalis isolates.</title>
        <authorList>
            <person name="Wielinga C."/>
            <person name="Thompson R.C."/>
            <person name="Monis P."/>
            <person name="Ryan U."/>
        </authorList>
    </citation>
    <scope>NUCLEOTIDE SEQUENCE [LARGE SCALE GENOMIC DNA]</scope>
    <source>
        <strain evidence="1 2">BAH15c1</strain>
    </source>
</reference>
<dbReference type="Proteomes" id="UP000070089">
    <property type="component" value="Unassembled WGS sequence"/>
</dbReference>
<evidence type="ECO:0000313" key="2">
    <source>
        <dbReference type="Proteomes" id="UP000070089"/>
    </source>
</evidence>
<proteinExistence type="predicted"/>
<accession>A0A132NTL3</accession>
<evidence type="ECO:0000313" key="1">
    <source>
        <dbReference type="EMBL" id="KWX13421.1"/>
    </source>
</evidence>
<comment type="caution">
    <text evidence="1">The sequence shown here is derived from an EMBL/GenBank/DDBJ whole genome shotgun (WGS) entry which is preliminary data.</text>
</comment>
<dbReference type="EMBL" id="JXTI01000070">
    <property type="protein sequence ID" value="KWX13421.1"/>
    <property type="molecule type" value="Genomic_DNA"/>
</dbReference>
<name>A0A132NTL3_GIAIN</name>
<sequence length="34" mass="4061">MLFKRHVNFIFASVCFVLAIQRKAYVVPQLYEDN</sequence>
<dbReference type="AlphaFoldDB" id="A0A132NTL3"/>
<dbReference type="VEuPathDB" id="GiardiaDB:QR46_2598"/>